<dbReference type="Proteomes" id="UP000011991">
    <property type="component" value="Unassembled WGS sequence"/>
</dbReference>
<feature type="non-terminal residue" evidence="5">
    <location>
        <position position="269"/>
    </location>
</feature>
<dbReference type="PANTHER" id="PTHR43498:SF1">
    <property type="entry name" value="COB--COM HETERODISULFIDE REDUCTASE IRON-SULFUR SUBUNIT A"/>
    <property type="match status" value="1"/>
</dbReference>
<gene>
    <name evidence="5" type="ORF">RMSM_07774</name>
</gene>
<dbReference type="GO" id="GO:0016491">
    <property type="term" value="F:oxidoreductase activity"/>
    <property type="evidence" value="ECO:0007669"/>
    <property type="project" value="UniProtKB-KW"/>
</dbReference>
<evidence type="ECO:0000313" key="5">
    <source>
        <dbReference type="EMBL" id="EMI15299.1"/>
    </source>
</evidence>
<keyword evidence="2" id="KW-0560">Oxidoreductase</keyword>
<comment type="caution">
    <text evidence="5">The sequence shown here is derived from an EMBL/GenBank/DDBJ whole genome shotgun (WGS) entry which is preliminary data.</text>
</comment>
<sequence>MWHNRMAREGGILEELLMEYAKRSPVADNRRIWDLILREWCEREPNLDLYLNTRLDDCETDDNRIRSVDITQHSTESSFRLVSPLFVDGTGDGLLAAAAGADFRIGREGRDEFGESLAPPQGDDKTLPCALYVVAHRREHPIPYSPPEWAVTHDDCGAFPHRPHVVDKFSQGKSLNQDGSAIQLFWWFSLGGERDTIKDSEEIYQDLVKEAMGVWDHLKNRCTPETRKAMECYEAVWWSPFPLRRESRRVMGDHLLIEKDIFEARLFED</sequence>
<evidence type="ECO:0000256" key="4">
    <source>
        <dbReference type="ARBA" id="ARBA00023014"/>
    </source>
</evidence>
<dbReference type="GO" id="GO:0051536">
    <property type="term" value="F:iron-sulfur cluster binding"/>
    <property type="evidence" value="ECO:0007669"/>
    <property type="project" value="UniProtKB-KW"/>
</dbReference>
<keyword evidence="6" id="KW-1185">Reference proteome</keyword>
<protein>
    <submittedName>
        <fullName evidence="5">Uncharacterized protein</fullName>
    </submittedName>
</protein>
<proteinExistence type="predicted"/>
<organism evidence="5 6">
    <name type="scientific">Rhodopirellula maiorica SM1</name>
    <dbReference type="NCBI Taxonomy" id="1265738"/>
    <lineage>
        <taxon>Bacteria</taxon>
        <taxon>Pseudomonadati</taxon>
        <taxon>Planctomycetota</taxon>
        <taxon>Planctomycetia</taxon>
        <taxon>Pirellulales</taxon>
        <taxon>Pirellulaceae</taxon>
        <taxon>Novipirellula</taxon>
    </lineage>
</organism>
<evidence type="ECO:0000256" key="2">
    <source>
        <dbReference type="ARBA" id="ARBA00023002"/>
    </source>
</evidence>
<dbReference type="PANTHER" id="PTHR43498">
    <property type="entry name" value="FERREDOXIN:COB-COM HETERODISULFIDE REDUCTASE SUBUNIT A"/>
    <property type="match status" value="1"/>
</dbReference>
<evidence type="ECO:0000313" key="6">
    <source>
        <dbReference type="Proteomes" id="UP000011991"/>
    </source>
</evidence>
<keyword evidence="4" id="KW-0411">Iron-sulfur</keyword>
<reference evidence="5 6" key="1">
    <citation type="journal article" date="2013" name="Mar. Genomics">
        <title>Expression of sulfatases in Rhodopirellula baltica and the diversity of sulfatases in the genus Rhodopirellula.</title>
        <authorList>
            <person name="Wegner C.E."/>
            <person name="Richter-Heitmann T."/>
            <person name="Klindworth A."/>
            <person name="Klockow C."/>
            <person name="Richter M."/>
            <person name="Achstetter T."/>
            <person name="Glockner F.O."/>
            <person name="Harder J."/>
        </authorList>
    </citation>
    <scope>NUCLEOTIDE SEQUENCE [LARGE SCALE GENOMIC DNA]</scope>
    <source>
        <strain evidence="5 6">SM1</strain>
    </source>
</reference>
<keyword evidence="1" id="KW-0479">Metal-binding</keyword>
<dbReference type="EMBL" id="ANOG01001121">
    <property type="protein sequence ID" value="EMI15299.1"/>
    <property type="molecule type" value="Genomic_DNA"/>
</dbReference>
<accession>M5RMX0</accession>
<name>M5RMX0_9BACT</name>
<dbReference type="InterPro" id="IPR039650">
    <property type="entry name" value="HdrA-like"/>
</dbReference>
<evidence type="ECO:0000256" key="3">
    <source>
        <dbReference type="ARBA" id="ARBA00023004"/>
    </source>
</evidence>
<evidence type="ECO:0000256" key="1">
    <source>
        <dbReference type="ARBA" id="ARBA00022723"/>
    </source>
</evidence>
<keyword evidence="3" id="KW-0408">Iron</keyword>
<dbReference type="GO" id="GO:0046872">
    <property type="term" value="F:metal ion binding"/>
    <property type="evidence" value="ECO:0007669"/>
    <property type="project" value="UniProtKB-KW"/>
</dbReference>
<dbReference type="Pfam" id="PF12831">
    <property type="entry name" value="FAD_oxidored"/>
    <property type="match status" value="1"/>
</dbReference>
<dbReference type="AlphaFoldDB" id="M5RMX0"/>